<proteinExistence type="predicted"/>
<feature type="signal peptide" evidence="2">
    <location>
        <begin position="1"/>
        <end position="43"/>
    </location>
</feature>
<sequence>MNTLQQCLKRMHLILCSLKSKKIQRVVLSGCLSLSMLLLPVQAETAAEPDLHGAWVGTLQVGSSQLRLRFNISREQDQQYSATMDSIDQGASGIPVSRVSVKQQHIELEIQAAQAVYVGEYQQASEQIQGKWQQGGQAFDLILSRQQQQERKPQDPVKPYPYIEEQISFNNAAAGIQLAGTLTRPANTLHPVPAVVLISGSGPQDRDQQLLGHRPFLVMADYLTRQGFAVLRFDDRGIGKSGGTFFQATSLDFASDVGAAVRYLQQRTEVRADQIGLIGHSEGGLIAPVVAQQQAGVSFLVLLAAPGVTGAEVSANQFERMLVAQGLTETTVRHATTIYTNMNKLAARPEAPTAAELKAYYQTQWQALPEEIKQQLLPLGGGALSAERLAELQNAWFRYFQQHDPYMWLSKTTLPTLVLYGSKDRQLDAEINLTAIEHALQAAKNNQYKLLRLPGLNHLFQEANTGRWDEYANITQTLSPTLLSNLADWLLQVTSSNASEHR</sequence>
<keyword evidence="2" id="KW-0732">Signal</keyword>
<dbReference type="InterPro" id="IPR053145">
    <property type="entry name" value="AB_hydrolase_Est10"/>
</dbReference>
<accession>A0ABN1DZF0</accession>
<evidence type="ECO:0000313" key="5">
    <source>
        <dbReference type="Proteomes" id="UP001501169"/>
    </source>
</evidence>
<evidence type="ECO:0000256" key="2">
    <source>
        <dbReference type="SAM" id="SignalP"/>
    </source>
</evidence>
<dbReference type="InterPro" id="IPR002471">
    <property type="entry name" value="Pept_S9_AS"/>
</dbReference>
<dbReference type="PANTHER" id="PTHR43265">
    <property type="entry name" value="ESTERASE ESTD"/>
    <property type="match status" value="1"/>
</dbReference>
<dbReference type="EMBL" id="BAAAEO010000004">
    <property type="protein sequence ID" value="GAA0556040.1"/>
    <property type="molecule type" value="Genomic_DNA"/>
</dbReference>
<protein>
    <submittedName>
        <fullName evidence="4">Alpha/beta fold hydrolase</fullName>
    </submittedName>
</protein>
<keyword evidence="1 4" id="KW-0378">Hydrolase</keyword>
<dbReference type="InterPro" id="IPR029058">
    <property type="entry name" value="AB_hydrolase_fold"/>
</dbReference>
<dbReference type="PANTHER" id="PTHR43265:SF1">
    <property type="entry name" value="ESTERASE ESTD"/>
    <property type="match status" value="1"/>
</dbReference>
<dbReference type="Pfam" id="PF12146">
    <property type="entry name" value="Hydrolase_4"/>
    <property type="match status" value="1"/>
</dbReference>
<keyword evidence="5" id="KW-1185">Reference proteome</keyword>
<comment type="caution">
    <text evidence="4">The sequence shown here is derived from an EMBL/GenBank/DDBJ whole genome shotgun (WGS) entry which is preliminary data.</text>
</comment>
<evidence type="ECO:0000256" key="1">
    <source>
        <dbReference type="ARBA" id="ARBA00022801"/>
    </source>
</evidence>
<evidence type="ECO:0000313" key="4">
    <source>
        <dbReference type="EMBL" id="GAA0556040.1"/>
    </source>
</evidence>
<dbReference type="InterPro" id="IPR022742">
    <property type="entry name" value="Hydrolase_4"/>
</dbReference>
<organism evidence="4 5">
    <name type="scientific">Rheinheimera aquimaris</name>
    <dbReference type="NCBI Taxonomy" id="412437"/>
    <lineage>
        <taxon>Bacteria</taxon>
        <taxon>Pseudomonadati</taxon>
        <taxon>Pseudomonadota</taxon>
        <taxon>Gammaproteobacteria</taxon>
        <taxon>Chromatiales</taxon>
        <taxon>Chromatiaceae</taxon>
        <taxon>Rheinheimera</taxon>
    </lineage>
</organism>
<feature type="domain" description="Serine aminopeptidase S33" evidence="3">
    <location>
        <begin position="219"/>
        <end position="458"/>
    </location>
</feature>
<name>A0ABN1DZF0_9GAMM</name>
<dbReference type="GO" id="GO:0016787">
    <property type="term" value="F:hydrolase activity"/>
    <property type="evidence" value="ECO:0007669"/>
    <property type="project" value="UniProtKB-KW"/>
</dbReference>
<feature type="chain" id="PRO_5047513174" evidence="2">
    <location>
        <begin position="44"/>
        <end position="502"/>
    </location>
</feature>
<gene>
    <name evidence="4" type="ORF">GCM10009098_24870</name>
</gene>
<evidence type="ECO:0000259" key="3">
    <source>
        <dbReference type="Pfam" id="PF12146"/>
    </source>
</evidence>
<dbReference type="Proteomes" id="UP001501169">
    <property type="component" value="Unassembled WGS sequence"/>
</dbReference>
<reference evidence="4 5" key="1">
    <citation type="journal article" date="2019" name="Int. J. Syst. Evol. Microbiol.">
        <title>The Global Catalogue of Microorganisms (GCM) 10K type strain sequencing project: providing services to taxonomists for standard genome sequencing and annotation.</title>
        <authorList>
            <consortium name="The Broad Institute Genomics Platform"/>
            <consortium name="The Broad Institute Genome Sequencing Center for Infectious Disease"/>
            <person name="Wu L."/>
            <person name="Ma J."/>
        </authorList>
    </citation>
    <scope>NUCLEOTIDE SEQUENCE [LARGE SCALE GENOMIC DNA]</scope>
    <source>
        <strain evidence="4 5">JCM 14331</strain>
    </source>
</reference>
<dbReference type="PROSITE" id="PS00708">
    <property type="entry name" value="PRO_ENDOPEP_SER"/>
    <property type="match status" value="1"/>
</dbReference>
<dbReference type="SUPFAM" id="SSF53474">
    <property type="entry name" value="alpha/beta-Hydrolases"/>
    <property type="match status" value="1"/>
</dbReference>
<dbReference type="Gene3D" id="3.40.50.1820">
    <property type="entry name" value="alpha/beta hydrolase"/>
    <property type="match status" value="1"/>
</dbReference>
<dbReference type="RefSeq" id="WP_226767743.1">
    <property type="nucleotide sequence ID" value="NZ_BAAAEO010000004.1"/>
</dbReference>